<accession>A0AC60NV75</accession>
<reference evidence="1 2" key="1">
    <citation type="journal article" date="2020" name="Cell">
        <title>Large-Scale Comparative Analyses of Tick Genomes Elucidate Their Genetic Diversity and Vector Capacities.</title>
        <authorList>
            <consortium name="Tick Genome and Microbiome Consortium (TIGMIC)"/>
            <person name="Jia N."/>
            <person name="Wang J."/>
            <person name="Shi W."/>
            <person name="Du L."/>
            <person name="Sun Y."/>
            <person name="Zhan W."/>
            <person name="Jiang J.F."/>
            <person name="Wang Q."/>
            <person name="Zhang B."/>
            <person name="Ji P."/>
            <person name="Bell-Sakyi L."/>
            <person name="Cui X.M."/>
            <person name="Yuan T.T."/>
            <person name="Jiang B.G."/>
            <person name="Yang W.F."/>
            <person name="Lam T.T."/>
            <person name="Chang Q.C."/>
            <person name="Ding S.J."/>
            <person name="Wang X.J."/>
            <person name="Zhu J.G."/>
            <person name="Ruan X.D."/>
            <person name="Zhao L."/>
            <person name="Wei J.T."/>
            <person name="Ye R.Z."/>
            <person name="Que T.C."/>
            <person name="Du C.H."/>
            <person name="Zhou Y.H."/>
            <person name="Cheng J.X."/>
            <person name="Dai P.F."/>
            <person name="Guo W.B."/>
            <person name="Han X.H."/>
            <person name="Huang E.J."/>
            <person name="Li L.F."/>
            <person name="Wei W."/>
            <person name="Gao Y.C."/>
            <person name="Liu J.Z."/>
            <person name="Shao H.Z."/>
            <person name="Wang X."/>
            <person name="Wang C.C."/>
            <person name="Yang T.C."/>
            <person name="Huo Q.B."/>
            <person name="Li W."/>
            <person name="Chen H.Y."/>
            <person name="Chen S.E."/>
            <person name="Zhou L.G."/>
            <person name="Ni X.B."/>
            <person name="Tian J.H."/>
            <person name="Sheng Y."/>
            <person name="Liu T."/>
            <person name="Pan Y.S."/>
            <person name="Xia L.Y."/>
            <person name="Li J."/>
            <person name="Zhao F."/>
            <person name="Cao W.C."/>
        </authorList>
    </citation>
    <scope>NUCLEOTIDE SEQUENCE [LARGE SCALE GENOMIC DNA]</scope>
    <source>
        <strain evidence="1">Iper-2018</strain>
    </source>
</reference>
<protein>
    <submittedName>
        <fullName evidence="1">Uncharacterized protein</fullName>
    </submittedName>
</protein>
<feature type="non-terminal residue" evidence="1">
    <location>
        <position position="516"/>
    </location>
</feature>
<gene>
    <name evidence="1" type="ORF">HPB47_011872</name>
</gene>
<sequence>LRRWTVTLLVNVRSEKLLIGGELVSDGGTSEVALHGVRRSSSDEAYGLKGAAVHQCEYAAGRRQKEARSPVAEKWLGAAWSLLKDDVETGPCRLNGGGAVLDRMVFGGQPVVILTSTTDDDLENEIEGAEDYRMGISHGITRLRYALDKLNQPTSITTRVVSTATDTLQHSCHPPTTETMSRLSPTGTVLTTPAHGSHRRVPTFAGNISDWQGFLDHFDVTIHRNPDLPPIEKFKYLMTYLTHNAKRADEGIRLSEQNYDLADDQVKLIMTFLQIQIEIREEGCMEPPTRASEGTPHQPNLKTQSISNNPSALALTNESVHRQVFACSLCGSAEHDVQSCQVALSTQEKRSRLTRACCCFKCGKRNHIARACRTARSLTCTTCGGHHLTIHCDVSRSPQATQGIGQSGEGSTPNSVAVINAPTNAAKQGPSVLLQTGQVWASSLYQRVFVRILLDSGSQRTFVLTIELCGRTTGTRIHLEALEVPEICTVISHPVNEELQVRLHSENMLSADIAPE</sequence>
<name>A0AC60NV75_IXOPE</name>
<dbReference type="EMBL" id="JABSTQ010011468">
    <property type="protein sequence ID" value="KAG0411000.1"/>
    <property type="molecule type" value="Genomic_DNA"/>
</dbReference>
<comment type="caution">
    <text evidence="1">The sequence shown here is derived from an EMBL/GenBank/DDBJ whole genome shotgun (WGS) entry which is preliminary data.</text>
</comment>
<organism evidence="1 2">
    <name type="scientific">Ixodes persulcatus</name>
    <name type="common">Taiga tick</name>
    <dbReference type="NCBI Taxonomy" id="34615"/>
    <lineage>
        <taxon>Eukaryota</taxon>
        <taxon>Metazoa</taxon>
        <taxon>Ecdysozoa</taxon>
        <taxon>Arthropoda</taxon>
        <taxon>Chelicerata</taxon>
        <taxon>Arachnida</taxon>
        <taxon>Acari</taxon>
        <taxon>Parasitiformes</taxon>
        <taxon>Ixodida</taxon>
        <taxon>Ixodoidea</taxon>
        <taxon>Ixodidae</taxon>
        <taxon>Ixodinae</taxon>
        <taxon>Ixodes</taxon>
    </lineage>
</organism>
<feature type="non-terminal residue" evidence="1">
    <location>
        <position position="1"/>
    </location>
</feature>
<proteinExistence type="predicted"/>
<keyword evidence="2" id="KW-1185">Reference proteome</keyword>
<evidence type="ECO:0000313" key="2">
    <source>
        <dbReference type="Proteomes" id="UP000805193"/>
    </source>
</evidence>
<evidence type="ECO:0000313" key="1">
    <source>
        <dbReference type="EMBL" id="KAG0411000.1"/>
    </source>
</evidence>
<dbReference type="Proteomes" id="UP000805193">
    <property type="component" value="Unassembled WGS sequence"/>
</dbReference>